<evidence type="ECO:0000313" key="1">
    <source>
        <dbReference type="EMBL" id="BDY27714.1"/>
    </source>
</evidence>
<evidence type="ECO:0000313" key="2">
    <source>
        <dbReference type="Proteomes" id="UP001241092"/>
    </source>
</evidence>
<proteinExistence type="predicted"/>
<organism evidence="1 2">
    <name type="scientific">Mycolicibacterium mageritense</name>
    <name type="common">Mycobacterium mageritense</name>
    <dbReference type="NCBI Taxonomy" id="53462"/>
    <lineage>
        <taxon>Bacteria</taxon>
        <taxon>Bacillati</taxon>
        <taxon>Actinomycetota</taxon>
        <taxon>Actinomycetes</taxon>
        <taxon>Mycobacteriales</taxon>
        <taxon>Mycobacteriaceae</taxon>
        <taxon>Mycolicibacterium</taxon>
    </lineage>
</organism>
<dbReference type="Proteomes" id="UP001241092">
    <property type="component" value="Chromosome"/>
</dbReference>
<gene>
    <name evidence="1" type="ORF">hbim_01640</name>
</gene>
<sequence length="177" mass="19278">MTGVLMTDCAGLWRRTLLIDSDGSRDTTPGVSWLQGITGYVDSRGFAGVLEQRGDVFEWQQLVSTGPPGPVPDAGRMSWDGSTLVEVGVHADYVEHWIRDQPPGSPCWSLLLRSEDGQAAVLVRAGDEFGWADGDAAVLGEVGDARWAGLAPRREEDELWINGVRWHATMTEGEVDL</sequence>
<name>A0AAI8XJP9_MYCME</name>
<protein>
    <submittedName>
        <fullName evidence="1">Uncharacterized protein</fullName>
    </submittedName>
</protein>
<accession>A0AAI8XJP9</accession>
<dbReference type="AlphaFoldDB" id="A0AAI8XJP9"/>
<reference evidence="1" key="1">
    <citation type="submission" date="2023-03" db="EMBL/GenBank/DDBJ databases">
        <title>Draft genome sequence of a Mycolicibacterium mageritense strain H4_3_1 isolated from a hybrid biological-inorganic system reactor.</title>
        <authorList>
            <person name="Feng X."/>
            <person name="Kazama D."/>
            <person name="Sato K."/>
            <person name="Kobayashi H."/>
        </authorList>
    </citation>
    <scope>NUCLEOTIDE SEQUENCE</scope>
    <source>
        <strain evidence="1">H4_3_1</strain>
    </source>
</reference>
<dbReference type="EMBL" id="AP027452">
    <property type="protein sequence ID" value="BDY27714.1"/>
    <property type="molecule type" value="Genomic_DNA"/>
</dbReference>
<dbReference type="RefSeq" id="WP_276822190.1">
    <property type="nucleotide sequence ID" value="NZ_AP027452.1"/>
</dbReference>